<name>A0A9W8TNN5_9PEZI</name>
<dbReference type="Proteomes" id="UP001148614">
    <property type="component" value="Unassembled WGS sequence"/>
</dbReference>
<dbReference type="EMBL" id="JANPWZ010000624">
    <property type="protein sequence ID" value="KAJ3574260.1"/>
    <property type="molecule type" value="Genomic_DNA"/>
</dbReference>
<protein>
    <submittedName>
        <fullName evidence="1">Uncharacterized protein</fullName>
    </submittedName>
</protein>
<accession>A0A9W8TNN5</accession>
<sequence>MHVAYGPSDSSKQTVIVLKTFPPSCVHRLPEDAPCRPDWFRLVPCRNMEERWAVLKDFGATEYDDVKMCPDIPDSLEAGITEGKRYEELLKKTQDFKYLDK</sequence>
<dbReference type="AlphaFoldDB" id="A0A9W8TNN5"/>
<evidence type="ECO:0000313" key="2">
    <source>
        <dbReference type="Proteomes" id="UP001148614"/>
    </source>
</evidence>
<dbReference type="VEuPathDB" id="FungiDB:F4678DRAFT_476789"/>
<comment type="caution">
    <text evidence="1">The sequence shown here is derived from an EMBL/GenBank/DDBJ whole genome shotgun (WGS) entry which is preliminary data.</text>
</comment>
<proteinExistence type="predicted"/>
<evidence type="ECO:0000313" key="1">
    <source>
        <dbReference type="EMBL" id="KAJ3574260.1"/>
    </source>
</evidence>
<keyword evidence="2" id="KW-1185">Reference proteome</keyword>
<gene>
    <name evidence="1" type="ORF">NPX13_g4421</name>
</gene>
<reference evidence="1" key="1">
    <citation type="submission" date="2022-07" db="EMBL/GenBank/DDBJ databases">
        <title>Genome Sequence of Xylaria arbuscula.</title>
        <authorList>
            <person name="Buettner E."/>
        </authorList>
    </citation>
    <scope>NUCLEOTIDE SEQUENCE</scope>
    <source>
        <strain evidence="1">VT107</strain>
    </source>
</reference>
<organism evidence="1 2">
    <name type="scientific">Xylaria arbuscula</name>
    <dbReference type="NCBI Taxonomy" id="114810"/>
    <lineage>
        <taxon>Eukaryota</taxon>
        <taxon>Fungi</taxon>
        <taxon>Dikarya</taxon>
        <taxon>Ascomycota</taxon>
        <taxon>Pezizomycotina</taxon>
        <taxon>Sordariomycetes</taxon>
        <taxon>Xylariomycetidae</taxon>
        <taxon>Xylariales</taxon>
        <taxon>Xylariaceae</taxon>
        <taxon>Xylaria</taxon>
    </lineage>
</organism>